<dbReference type="GO" id="GO:0016405">
    <property type="term" value="F:CoA-ligase activity"/>
    <property type="evidence" value="ECO:0007669"/>
    <property type="project" value="TreeGrafter"/>
</dbReference>
<dbReference type="RefSeq" id="XP_033594035.1">
    <property type="nucleotide sequence ID" value="XM_033732290.1"/>
</dbReference>
<evidence type="ECO:0008006" key="5">
    <source>
        <dbReference type="Google" id="ProtNLM"/>
    </source>
</evidence>
<dbReference type="GeneID" id="54473292"/>
<accession>A0A6A6Q675</accession>
<dbReference type="Gene3D" id="2.30.38.10">
    <property type="entry name" value="Luciferase, Domain 3"/>
    <property type="match status" value="1"/>
</dbReference>
<dbReference type="InterPro" id="IPR025110">
    <property type="entry name" value="AMP-bd_C"/>
</dbReference>
<dbReference type="CDD" id="cd05911">
    <property type="entry name" value="Firefly_Luc_like"/>
    <property type="match status" value="1"/>
</dbReference>
<organism evidence="3 4">
    <name type="scientific">Neohortaea acidophila</name>
    <dbReference type="NCBI Taxonomy" id="245834"/>
    <lineage>
        <taxon>Eukaryota</taxon>
        <taxon>Fungi</taxon>
        <taxon>Dikarya</taxon>
        <taxon>Ascomycota</taxon>
        <taxon>Pezizomycotina</taxon>
        <taxon>Dothideomycetes</taxon>
        <taxon>Dothideomycetidae</taxon>
        <taxon>Mycosphaerellales</taxon>
        <taxon>Teratosphaeriaceae</taxon>
        <taxon>Neohortaea</taxon>
    </lineage>
</organism>
<evidence type="ECO:0000259" key="1">
    <source>
        <dbReference type="Pfam" id="PF00501"/>
    </source>
</evidence>
<dbReference type="Gene3D" id="3.30.300.30">
    <property type="match status" value="1"/>
</dbReference>
<name>A0A6A6Q675_9PEZI</name>
<keyword evidence="4" id="KW-1185">Reference proteome</keyword>
<reference evidence="3" key="1">
    <citation type="journal article" date="2020" name="Stud. Mycol.">
        <title>101 Dothideomycetes genomes: a test case for predicting lifestyles and emergence of pathogens.</title>
        <authorList>
            <person name="Haridas S."/>
            <person name="Albert R."/>
            <person name="Binder M."/>
            <person name="Bloem J."/>
            <person name="Labutti K."/>
            <person name="Salamov A."/>
            <person name="Andreopoulos B."/>
            <person name="Baker S."/>
            <person name="Barry K."/>
            <person name="Bills G."/>
            <person name="Bluhm B."/>
            <person name="Cannon C."/>
            <person name="Castanera R."/>
            <person name="Culley D."/>
            <person name="Daum C."/>
            <person name="Ezra D."/>
            <person name="Gonzalez J."/>
            <person name="Henrissat B."/>
            <person name="Kuo A."/>
            <person name="Liang C."/>
            <person name="Lipzen A."/>
            <person name="Lutzoni F."/>
            <person name="Magnuson J."/>
            <person name="Mondo S."/>
            <person name="Nolan M."/>
            <person name="Ohm R."/>
            <person name="Pangilinan J."/>
            <person name="Park H.-J."/>
            <person name="Ramirez L."/>
            <person name="Alfaro M."/>
            <person name="Sun H."/>
            <person name="Tritt A."/>
            <person name="Yoshinaga Y."/>
            <person name="Zwiers L.-H."/>
            <person name="Turgeon B."/>
            <person name="Goodwin S."/>
            <person name="Spatafora J."/>
            <person name="Crous P."/>
            <person name="Grigoriev I."/>
        </authorList>
    </citation>
    <scope>NUCLEOTIDE SEQUENCE</scope>
    <source>
        <strain evidence="3">CBS 113389</strain>
    </source>
</reference>
<feature type="domain" description="AMP-binding enzyme C-terminal" evidence="2">
    <location>
        <begin position="453"/>
        <end position="531"/>
    </location>
</feature>
<dbReference type="AlphaFoldDB" id="A0A6A6Q675"/>
<feature type="domain" description="AMP-dependent synthetase/ligase" evidence="1">
    <location>
        <begin position="42"/>
        <end position="402"/>
    </location>
</feature>
<dbReference type="InterPro" id="IPR045851">
    <property type="entry name" value="AMP-bd_C_sf"/>
</dbReference>
<dbReference type="Proteomes" id="UP000799767">
    <property type="component" value="Unassembled WGS sequence"/>
</dbReference>
<dbReference type="SUPFAM" id="SSF56801">
    <property type="entry name" value="Acetyl-CoA synthetase-like"/>
    <property type="match status" value="1"/>
</dbReference>
<evidence type="ECO:0000313" key="4">
    <source>
        <dbReference type="Proteomes" id="UP000799767"/>
    </source>
</evidence>
<dbReference type="InterPro" id="IPR000873">
    <property type="entry name" value="AMP-dep_synth/lig_dom"/>
</dbReference>
<dbReference type="Gene3D" id="3.40.50.980">
    <property type="match status" value="2"/>
</dbReference>
<dbReference type="PANTHER" id="PTHR24096">
    <property type="entry name" value="LONG-CHAIN-FATTY-ACID--COA LIGASE"/>
    <property type="match status" value="1"/>
</dbReference>
<dbReference type="PROSITE" id="PS00455">
    <property type="entry name" value="AMP_BINDING"/>
    <property type="match status" value="1"/>
</dbReference>
<dbReference type="Pfam" id="PF13193">
    <property type="entry name" value="AMP-binding_C"/>
    <property type="match status" value="1"/>
</dbReference>
<sequence>MPFKSLQNDILLPRDLTTWQWLFEHPTYSPLARFPEAELAGYHNAKTKETLNWKQVKEVSTYVSTALVKKYGLKVGETVALFSQNNIWYPIAMHATLRVGGKVSGASPAYNLDEMTYALQKGEAKFLMTHPDSMEVATAAAKKAGIPKENLFLLEGEMKGYKTIKDLVEEGKKESEQVPYYTIPKGKTNMDICGFLSFSSGTTGLPKAVMIAHQNVIAQCLQVMQITPSDHKKVLAVLPSFHITGLVHALHLPVLINATVVMLPAFTMESMLEATQEYQLRELLLVPPILIRMVRDPIVDKYDLSALRRFSSGAAPLSEEIIQQLKKKFPQCGFKQGYGMTESCSCITAHPPSHYDFKYAHTVGTICASTTVKIMKEDGTEGGVGEPGEIWAKGPQVVMGYLNNDKATKETFDEEGYLHTGDQGSIDEHGVITILDRIKEMIKVKGIGVAPAELEDLLLGHEKVEDVAVLGIQDDYSGEVPKAYIVPKPGTEGDDALGRELIKYVRDNRVRYKAVKEVEFIGEIPKSASGKILRRVLRDKQKSGEHGVVVREEQSKL</sequence>
<gene>
    <name evidence="3" type="ORF">BDY17DRAFT_289020</name>
</gene>
<dbReference type="EMBL" id="MU001631">
    <property type="protein sequence ID" value="KAF2487466.1"/>
    <property type="molecule type" value="Genomic_DNA"/>
</dbReference>
<dbReference type="Pfam" id="PF00501">
    <property type="entry name" value="AMP-binding"/>
    <property type="match status" value="1"/>
</dbReference>
<dbReference type="OrthoDB" id="6509636at2759"/>
<dbReference type="InterPro" id="IPR020845">
    <property type="entry name" value="AMP-binding_CS"/>
</dbReference>
<dbReference type="PANTHER" id="PTHR24096:SF422">
    <property type="entry name" value="BCDNA.GH02901"/>
    <property type="match status" value="1"/>
</dbReference>
<protein>
    <recommendedName>
        <fullName evidence="5">Acetyl-CoA synthetase-like protein</fullName>
    </recommendedName>
</protein>
<evidence type="ECO:0000313" key="3">
    <source>
        <dbReference type="EMBL" id="KAF2487466.1"/>
    </source>
</evidence>
<proteinExistence type="predicted"/>
<evidence type="ECO:0000259" key="2">
    <source>
        <dbReference type="Pfam" id="PF13193"/>
    </source>
</evidence>